<dbReference type="Pfam" id="PF00177">
    <property type="entry name" value="Ribosomal_S7"/>
    <property type="match status" value="1"/>
</dbReference>
<name>A0AAD6PP66_9ROSI</name>
<reference evidence="6" key="1">
    <citation type="journal article" date="2023" name="Mol. Ecol. Resour.">
        <title>Chromosome-level genome assembly of a triploid poplar Populus alba 'Berolinensis'.</title>
        <authorList>
            <person name="Chen S."/>
            <person name="Yu Y."/>
            <person name="Wang X."/>
            <person name="Wang S."/>
            <person name="Zhang T."/>
            <person name="Zhou Y."/>
            <person name="He R."/>
            <person name="Meng N."/>
            <person name="Wang Y."/>
            <person name="Liu W."/>
            <person name="Liu Z."/>
            <person name="Liu J."/>
            <person name="Guo Q."/>
            <person name="Huang H."/>
            <person name="Sederoff R.R."/>
            <person name="Wang G."/>
            <person name="Qu G."/>
            <person name="Chen S."/>
        </authorList>
    </citation>
    <scope>NUCLEOTIDE SEQUENCE</scope>
    <source>
        <strain evidence="6">SC-2020</strain>
    </source>
</reference>
<gene>
    <name evidence="6" type="ORF">NC653_040765</name>
</gene>
<dbReference type="InterPro" id="IPR023798">
    <property type="entry name" value="Ribosomal_uS7_dom"/>
</dbReference>
<proteinExistence type="inferred from homology"/>
<feature type="compositionally biased region" description="Pro residues" evidence="4">
    <location>
        <begin position="228"/>
        <end position="238"/>
    </location>
</feature>
<comment type="caution">
    <text evidence="6">The sequence shown here is derived from an EMBL/GenBank/DDBJ whole genome shotgun (WGS) entry which is preliminary data.</text>
</comment>
<keyword evidence="2" id="KW-0689">Ribosomal protein</keyword>
<feature type="domain" description="Small ribosomal subunit protein uS7" evidence="5">
    <location>
        <begin position="1"/>
        <end position="32"/>
    </location>
</feature>
<accession>A0AAD6PP66</accession>
<evidence type="ECO:0000256" key="2">
    <source>
        <dbReference type="ARBA" id="ARBA00022980"/>
    </source>
</evidence>
<protein>
    <recommendedName>
        <fullName evidence="5">Small ribosomal subunit protein uS7 domain-containing protein</fullName>
    </recommendedName>
</protein>
<dbReference type="AlphaFoldDB" id="A0AAD6PP66"/>
<dbReference type="GO" id="GO:0005840">
    <property type="term" value="C:ribosome"/>
    <property type="evidence" value="ECO:0007669"/>
    <property type="project" value="UniProtKB-KW"/>
</dbReference>
<evidence type="ECO:0000313" key="7">
    <source>
        <dbReference type="Proteomes" id="UP001164929"/>
    </source>
</evidence>
<organism evidence="6 7">
    <name type="scientific">Populus alba x Populus x berolinensis</name>
    <dbReference type="NCBI Taxonomy" id="444605"/>
    <lineage>
        <taxon>Eukaryota</taxon>
        <taxon>Viridiplantae</taxon>
        <taxon>Streptophyta</taxon>
        <taxon>Embryophyta</taxon>
        <taxon>Tracheophyta</taxon>
        <taxon>Spermatophyta</taxon>
        <taxon>Magnoliopsida</taxon>
        <taxon>eudicotyledons</taxon>
        <taxon>Gunneridae</taxon>
        <taxon>Pentapetalae</taxon>
        <taxon>rosids</taxon>
        <taxon>fabids</taxon>
        <taxon>Malpighiales</taxon>
        <taxon>Salicaceae</taxon>
        <taxon>Saliceae</taxon>
        <taxon>Populus</taxon>
    </lineage>
</organism>
<sequence>MVFKLSSELVDAAKGSGDAIHKKKETHRMAEARASNLSLMRDVIREHTYHYISRVVPAKRKPLRALASRPSSLSRFPPDFFLLPLLRPACQQPQRSPHTLVSFAQTRPTPTDLILFSHCPSLLSRPQTKPNNHFPQSSSLRLLLHPIFPAPLSPLSRASSSAAASPTDPDRSAAASSSALQSASSGGRAASSQQQIFPFQPVVDPRSPLPHRNHPLTTDRPQVHHQPTTPPDLPPTAPPTTSDHLKQGRLRRKEHNRSIAVVVTAAEEEKRGGSHFWPPYFWVCFHGGAWTHELPAVVVREIHAPPLSLLFQRSSQHYSSDSEVSSTILDCFGSFCNF</sequence>
<evidence type="ECO:0000256" key="3">
    <source>
        <dbReference type="ARBA" id="ARBA00023274"/>
    </source>
</evidence>
<evidence type="ECO:0000313" key="6">
    <source>
        <dbReference type="EMBL" id="KAJ6951443.1"/>
    </source>
</evidence>
<evidence type="ECO:0000256" key="1">
    <source>
        <dbReference type="ARBA" id="ARBA00007151"/>
    </source>
</evidence>
<keyword evidence="3" id="KW-0687">Ribonucleoprotein</keyword>
<feature type="compositionally biased region" description="Low complexity" evidence="4">
    <location>
        <begin position="155"/>
        <end position="194"/>
    </location>
</feature>
<dbReference type="Proteomes" id="UP001164929">
    <property type="component" value="Chromosome 19"/>
</dbReference>
<dbReference type="GO" id="GO:1990904">
    <property type="term" value="C:ribonucleoprotein complex"/>
    <property type="evidence" value="ECO:0007669"/>
    <property type="project" value="UniProtKB-KW"/>
</dbReference>
<evidence type="ECO:0000259" key="5">
    <source>
        <dbReference type="Pfam" id="PF00177"/>
    </source>
</evidence>
<dbReference type="EMBL" id="JAQIZT010000019">
    <property type="protein sequence ID" value="KAJ6951443.1"/>
    <property type="molecule type" value="Genomic_DNA"/>
</dbReference>
<dbReference type="Gene3D" id="1.10.455.10">
    <property type="entry name" value="Ribosomal protein S7 domain"/>
    <property type="match status" value="1"/>
</dbReference>
<evidence type="ECO:0000256" key="4">
    <source>
        <dbReference type="SAM" id="MobiDB-lite"/>
    </source>
</evidence>
<dbReference type="InterPro" id="IPR036823">
    <property type="entry name" value="Ribosomal_uS7_dom_sf"/>
</dbReference>
<dbReference type="SUPFAM" id="SSF47973">
    <property type="entry name" value="Ribosomal protein S7"/>
    <property type="match status" value="1"/>
</dbReference>
<comment type="similarity">
    <text evidence="1">Belongs to the universal ribosomal protein uS7 family.</text>
</comment>
<keyword evidence="7" id="KW-1185">Reference proteome</keyword>
<feature type="region of interest" description="Disordered" evidence="4">
    <location>
        <begin position="155"/>
        <end position="256"/>
    </location>
</feature>